<evidence type="ECO:0008006" key="4">
    <source>
        <dbReference type="Google" id="ProtNLM"/>
    </source>
</evidence>
<reference evidence="2 3" key="1">
    <citation type="submission" date="2023-04" db="EMBL/GenBank/DDBJ databases">
        <title>Marinoamorphus aggregata gen. nov., sp. Nov., isolate from tissue of brittle star Ophioplocus japonicus.</title>
        <authorList>
            <person name="Kawano K."/>
            <person name="Sawayama S."/>
            <person name="Nakagawa S."/>
        </authorList>
    </citation>
    <scope>NUCLEOTIDE SEQUENCE [LARGE SCALE GENOMIC DNA]</scope>
    <source>
        <strain evidence="2 3">NKW23</strain>
    </source>
</reference>
<keyword evidence="3" id="KW-1185">Reference proteome</keyword>
<comment type="caution">
    <text evidence="2">The sequence shown here is derived from an EMBL/GenBank/DDBJ whole genome shotgun (WGS) entry which is preliminary data.</text>
</comment>
<dbReference type="Proteomes" id="UP001239909">
    <property type="component" value="Unassembled WGS sequence"/>
</dbReference>
<dbReference type="SUPFAM" id="SSF46689">
    <property type="entry name" value="Homeodomain-like"/>
    <property type="match status" value="1"/>
</dbReference>
<dbReference type="Gene3D" id="1.10.10.60">
    <property type="entry name" value="Homeodomain-like"/>
    <property type="match status" value="1"/>
</dbReference>
<evidence type="ECO:0000313" key="2">
    <source>
        <dbReference type="EMBL" id="GMG85497.1"/>
    </source>
</evidence>
<dbReference type="InterPro" id="IPR002514">
    <property type="entry name" value="Transposase_8"/>
</dbReference>
<dbReference type="InterPro" id="IPR009057">
    <property type="entry name" value="Homeodomain-like_sf"/>
</dbReference>
<name>A0ABQ6LTX6_9RHOB</name>
<dbReference type="RefSeq" id="WP_285674869.1">
    <property type="nucleotide sequence ID" value="NZ_BSYI01000070.1"/>
</dbReference>
<protein>
    <recommendedName>
        <fullName evidence="4">Transposase</fullName>
    </recommendedName>
</protein>
<dbReference type="Pfam" id="PF01527">
    <property type="entry name" value="HTH_Tnp_1"/>
    <property type="match status" value="1"/>
</dbReference>
<evidence type="ECO:0000313" key="3">
    <source>
        <dbReference type="Proteomes" id="UP001239909"/>
    </source>
</evidence>
<keyword evidence="1" id="KW-0175">Coiled coil</keyword>
<accession>A0ABQ6LTX6</accession>
<feature type="coiled-coil region" evidence="1">
    <location>
        <begin position="60"/>
        <end position="87"/>
    </location>
</feature>
<evidence type="ECO:0000256" key="1">
    <source>
        <dbReference type="SAM" id="Coils"/>
    </source>
</evidence>
<organism evidence="2 3">
    <name type="scientific">Paralimibaculum aggregatum</name>
    <dbReference type="NCBI Taxonomy" id="3036245"/>
    <lineage>
        <taxon>Bacteria</taxon>
        <taxon>Pseudomonadati</taxon>
        <taxon>Pseudomonadota</taxon>
        <taxon>Alphaproteobacteria</taxon>
        <taxon>Rhodobacterales</taxon>
        <taxon>Paracoccaceae</taxon>
        <taxon>Paralimibaculum</taxon>
    </lineage>
</organism>
<sequence length="110" mass="12270">MANRTRRRFSPEFKELAVARLSEAGAYGIVAAELGVTVTQLKTWKLELDAAGSAAAIAARSAKAAELVQLRRDNKRLKEEVEILRKASAFSLSGRRNRQGQARLYRRPCR</sequence>
<proteinExistence type="predicted"/>
<dbReference type="EMBL" id="BSYI01000070">
    <property type="protein sequence ID" value="GMG85497.1"/>
    <property type="molecule type" value="Genomic_DNA"/>
</dbReference>
<gene>
    <name evidence="2" type="ORF">LNKW23_47190</name>
</gene>